<reference evidence="3 4" key="1">
    <citation type="journal article" date="2016" name="Mol. Biol. Evol.">
        <title>Comparative Genomics of Early-Diverging Mushroom-Forming Fungi Provides Insights into the Origins of Lignocellulose Decay Capabilities.</title>
        <authorList>
            <person name="Nagy L.G."/>
            <person name="Riley R."/>
            <person name="Tritt A."/>
            <person name="Adam C."/>
            <person name="Daum C."/>
            <person name="Floudas D."/>
            <person name="Sun H."/>
            <person name="Yadav J.S."/>
            <person name="Pangilinan J."/>
            <person name="Larsson K.H."/>
            <person name="Matsuura K."/>
            <person name="Barry K."/>
            <person name="Labutti K."/>
            <person name="Kuo R."/>
            <person name="Ohm R.A."/>
            <person name="Bhattacharya S.S."/>
            <person name="Shirouzu T."/>
            <person name="Yoshinaga Y."/>
            <person name="Martin F.M."/>
            <person name="Grigoriev I.V."/>
            <person name="Hibbett D.S."/>
        </authorList>
    </citation>
    <scope>NUCLEOTIDE SEQUENCE [LARGE SCALE GENOMIC DNA]</scope>
    <source>
        <strain evidence="3 4">HHB9708</strain>
    </source>
</reference>
<dbReference type="InterPro" id="IPR036864">
    <property type="entry name" value="Zn2-C6_fun-type_DNA-bd_sf"/>
</dbReference>
<dbReference type="Proteomes" id="UP000076722">
    <property type="component" value="Unassembled WGS sequence"/>
</dbReference>
<keyword evidence="4" id="KW-1185">Reference proteome</keyword>
<dbReference type="SUPFAM" id="SSF57701">
    <property type="entry name" value="Zn2/Cys6 DNA-binding domain"/>
    <property type="match status" value="1"/>
</dbReference>
<dbReference type="CDD" id="cd00067">
    <property type="entry name" value="GAL4"/>
    <property type="match status" value="1"/>
</dbReference>
<dbReference type="EMBL" id="KV419426">
    <property type="protein sequence ID" value="KZS89586.1"/>
    <property type="molecule type" value="Genomic_DNA"/>
</dbReference>
<name>A0A164QEG9_9AGAM</name>
<dbReference type="GO" id="GO:0008270">
    <property type="term" value="F:zinc ion binding"/>
    <property type="evidence" value="ECO:0007669"/>
    <property type="project" value="InterPro"/>
</dbReference>
<organism evidence="3 4">
    <name type="scientific">Sistotremastrum niveocremeum HHB9708</name>
    <dbReference type="NCBI Taxonomy" id="1314777"/>
    <lineage>
        <taxon>Eukaryota</taxon>
        <taxon>Fungi</taxon>
        <taxon>Dikarya</taxon>
        <taxon>Basidiomycota</taxon>
        <taxon>Agaricomycotina</taxon>
        <taxon>Agaricomycetes</taxon>
        <taxon>Sistotremastrales</taxon>
        <taxon>Sistotremastraceae</taxon>
        <taxon>Sertulicium</taxon>
        <taxon>Sertulicium niveocremeum</taxon>
    </lineage>
</organism>
<feature type="domain" description="Zn(2)-C6 fungal-type" evidence="2">
    <location>
        <begin position="104"/>
        <end position="133"/>
    </location>
</feature>
<dbReference type="AlphaFoldDB" id="A0A164QEG9"/>
<feature type="compositionally biased region" description="Basic residues" evidence="1">
    <location>
        <begin position="137"/>
        <end position="147"/>
    </location>
</feature>
<gene>
    <name evidence="3" type="ORF">SISNIDRAFT_222948</name>
</gene>
<sequence length="206" mass="22969">MGLCELALLPLSKLHTHQDLLNQDQNVPIATSLNIFHFRAARIYRSFSDRPPIPPTTIALTESTRASRRSTLASFSRASHPTCNVLISMSSILTSPPQKKASMACFPCSQAKRRCDQGTPCQRCLEKDKECAYPAKQRFRGKGRNPRKQREGYQTKESTLCDISQVPSSALSESSRAPLALPQKSNVELPSIRVLFPNIDFAPRNQ</sequence>
<dbReference type="PROSITE" id="PS50048">
    <property type="entry name" value="ZN2_CY6_FUNGAL_2"/>
    <property type="match status" value="1"/>
</dbReference>
<evidence type="ECO:0000256" key="1">
    <source>
        <dbReference type="SAM" id="MobiDB-lite"/>
    </source>
</evidence>
<dbReference type="GO" id="GO:0000981">
    <property type="term" value="F:DNA-binding transcription factor activity, RNA polymerase II-specific"/>
    <property type="evidence" value="ECO:0007669"/>
    <property type="project" value="InterPro"/>
</dbReference>
<dbReference type="InterPro" id="IPR001138">
    <property type="entry name" value="Zn2Cys6_DnaBD"/>
</dbReference>
<dbReference type="Pfam" id="PF00172">
    <property type="entry name" value="Zn_clus"/>
    <property type="match status" value="1"/>
</dbReference>
<evidence type="ECO:0000313" key="4">
    <source>
        <dbReference type="Proteomes" id="UP000076722"/>
    </source>
</evidence>
<dbReference type="STRING" id="1314777.A0A164QEG9"/>
<evidence type="ECO:0000259" key="2">
    <source>
        <dbReference type="PROSITE" id="PS50048"/>
    </source>
</evidence>
<protein>
    <recommendedName>
        <fullName evidence="2">Zn(2)-C6 fungal-type domain-containing protein</fullName>
    </recommendedName>
</protein>
<accession>A0A164QEG9</accession>
<feature type="region of interest" description="Disordered" evidence="1">
    <location>
        <begin position="137"/>
        <end position="156"/>
    </location>
</feature>
<dbReference type="Gene3D" id="4.10.240.10">
    <property type="entry name" value="Zn(2)-C6 fungal-type DNA-binding domain"/>
    <property type="match status" value="1"/>
</dbReference>
<dbReference type="OrthoDB" id="2538135at2759"/>
<dbReference type="PROSITE" id="PS00463">
    <property type="entry name" value="ZN2_CY6_FUNGAL_1"/>
    <property type="match status" value="1"/>
</dbReference>
<dbReference type="SMART" id="SM00066">
    <property type="entry name" value="GAL4"/>
    <property type="match status" value="1"/>
</dbReference>
<proteinExistence type="predicted"/>
<evidence type="ECO:0000313" key="3">
    <source>
        <dbReference type="EMBL" id="KZS89586.1"/>
    </source>
</evidence>